<dbReference type="SUPFAM" id="SSF52949">
    <property type="entry name" value="Macro domain-like"/>
    <property type="match status" value="1"/>
</dbReference>
<organism evidence="2 3">
    <name type="scientific">Cronobacter phage vB_CsaM_GAP32</name>
    <dbReference type="NCBI Taxonomy" id="1141136"/>
    <lineage>
        <taxon>Viruses</taxon>
        <taxon>Duplodnaviria</taxon>
        <taxon>Heunggongvirae</taxon>
        <taxon>Uroviricota</taxon>
        <taxon>Caudoviricetes</taxon>
        <taxon>Mimasvirus</taxon>
        <taxon>Mimasvirus GAP32</taxon>
    </lineage>
</organism>
<dbReference type="RefSeq" id="YP_006987297.1">
    <property type="nucleotide sequence ID" value="NC_019401.1"/>
</dbReference>
<dbReference type="InterPro" id="IPR002589">
    <property type="entry name" value="Macro_dom"/>
</dbReference>
<sequence>MINHHVGNLFELVLNQQRWEEDVHFIIHGCNAQGRMGSGFAKELRSRFPGAYDEYDAAYKAGNNHLDIGTVIYHAAETDLIIANAITQEFYGRDGAKYVSYDAIDSIFKELNNTASVLKELSGKEAVHFHFPKIGSDLGGGNWNVIAEIIDHRVTEATKNLYELN</sequence>
<dbReference type="Proteomes" id="UP000000457">
    <property type="component" value="Segment"/>
</dbReference>
<protein>
    <recommendedName>
        <fullName evidence="1">Macro domain-containing protein</fullName>
    </recommendedName>
</protein>
<dbReference type="InterPro" id="IPR050892">
    <property type="entry name" value="ADP-ribose_metab_enzymes"/>
</dbReference>
<name>K4F7E3_9CAUD</name>
<feature type="domain" description="Macro" evidence="1">
    <location>
        <begin position="1"/>
        <end position="165"/>
    </location>
</feature>
<dbReference type="PROSITE" id="PS51154">
    <property type="entry name" value="MACRO"/>
    <property type="match status" value="1"/>
</dbReference>
<dbReference type="GO" id="GO:0140291">
    <property type="term" value="P:peptidyl-glutamate ADP-deribosylation"/>
    <property type="evidence" value="ECO:0007669"/>
    <property type="project" value="TreeGrafter"/>
</dbReference>
<gene>
    <name evidence="2" type="ORF">GAP32_192</name>
</gene>
<reference evidence="2 3" key="1">
    <citation type="journal article" date="2014" name="Virology">
        <title>Supersize me: Cronobacter sakazakii phage GAP32.</title>
        <authorList>
            <person name="Abbasifar R."/>
            <person name="Griffiths M.W."/>
            <person name="Sabour P.M."/>
            <person name="Ackermann H.-W."/>
            <person name="Vandersteegen K."/>
            <person name="Lavigne R."/>
            <person name="Noben J.-P."/>
            <person name="Villa A.A."/>
            <person name="Abbasifar A."/>
            <person name="Nash J.H.E."/>
            <person name="Kropinski A.M."/>
        </authorList>
    </citation>
    <scope>NUCLEOTIDE SEQUENCE [LARGE SCALE GENOMIC DNA]</scope>
    <source>
        <strain evidence="2">GAP-32</strain>
    </source>
</reference>
<dbReference type="EMBL" id="JN882285">
    <property type="protein sequence ID" value="AFC21642.1"/>
    <property type="molecule type" value="Genomic_DNA"/>
</dbReference>
<dbReference type="InterPro" id="IPR043472">
    <property type="entry name" value="Macro_dom-like"/>
</dbReference>
<dbReference type="PANTHER" id="PTHR12521">
    <property type="entry name" value="PROTEIN C6ORF130"/>
    <property type="match status" value="1"/>
</dbReference>
<evidence type="ECO:0000313" key="2">
    <source>
        <dbReference type="EMBL" id="AFC21642.1"/>
    </source>
</evidence>
<dbReference type="Gene3D" id="3.40.220.10">
    <property type="entry name" value="Leucine Aminopeptidase, subunit E, domain 1"/>
    <property type="match status" value="1"/>
</dbReference>
<dbReference type="PANTHER" id="PTHR12521:SF0">
    <property type="entry name" value="ADP-RIBOSE GLYCOHYDROLASE OARD1"/>
    <property type="match status" value="1"/>
</dbReference>
<proteinExistence type="predicted"/>
<dbReference type="OrthoDB" id="15963at10239"/>
<evidence type="ECO:0000259" key="1">
    <source>
        <dbReference type="PROSITE" id="PS51154"/>
    </source>
</evidence>
<keyword evidence="3" id="KW-1185">Reference proteome</keyword>
<dbReference type="KEGG" id="vg:13993932"/>
<evidence type="ECO:0000313" key="3">
    <source>
        <dbReference type="Proteomes" id="UP000000457"/>
    </source>
</evidence>
<accession>K4F7E3</accession>
<dbReference type="GeneID" id="13993932"/>